<evidence type="ECO:0000256" key="1">
    <source>
        <dbReference type="SAM" id="Phobius"/>
    </source>
</evidence>
<organism evidence="2 3">
    <name type="scientific">Leekyejoonella antrihumi</name>
    <dbReference type="NCBI Taxonomy" id="1660198"/>
    <lineage>
        <taxon>Bacteria</taxon>
        <taxon>Bacillati</taxon>
        <taxon>Actinomycetota</taxon>
        <taxon>Actinomycetes</taxon>
        <taxon>Micrococcales</taxon>
        <taxon>Dermacoccaceae</taxon>
        <taxon>Leekyejoonella</taxon>
    </lineage>
</organism>
<gene>
    <name evidence="2" type="ORF">FGL98_04330</name>
</gene>
<keyword evidence="1" id="KW-0472">Membrane</keyword>
<dbReference type="PANTHER" id="PTHR37309:SF1">
    <property type="entry name" value="SLR0284 PROTEIN"/>
    <property type="match status" value="1"/>
</dbReference>
<feature type="transmembrane region" description="Helical" evidence="1">
    <location>
        <begin position="102"/>
        <end position="124"/>
    </location>
</feature>
<evidence type="ECO:0000313" key="3">
    <source>
        <dbReference type="Proteomes" id="UP000320244"/>
    </source>
</evidence>
<protein>
    <submittedName>
        <fullName evidence="2">Phage holin family protein</fullName>
    </submittedName>
</protein>
<sequence length="132" mass="14451">MKAFAIKTGINAVALWVAAIVLQGITLTESGATTSSKVLTIIVIAIIFGLINAIVRPIVKLFSLPFLIVTLGLFTFVINAIMLELLSWLSGKLNLAFHVDHFFWSAVLGALIVSFVSLILHILIPEKQRPRR</sequence>
<dbReference type="EMBL" id="VCQV01000004">
    <property type="protein sequence ID" value="TWP37943.1"/>
    <property type="molecule type" value="Genomic_DNA"/>
</dbReference>
<feature type="transmembrane region" description="Helical" evidence="1">
    <location>
        <begin position="62"/>
        <end position="82"/>
    </location>
</feature>
<dbReference type="RefSeq" id="WP_146315513.1">
    <property type="nucleotide sequence ID" value="NZ_VCQV01000004.1"/>
</dbReference>
<evidence type="ECO:0000313" key="2">
    <source>
        <dbReference type="EMBL" id="TWP37943.1"/>
    </source>
</evidence>
<dbReference type="Pfam" id="PF04020">
    <property type="entry name" value="Phage_holin_4_2"/>
    <property type="match status" value="1"/>
</dbReference>
<dbReference type="AlphaFoldDB" id="A0A563E6Q2"/>
<comment type="caution">
    <text evidence="2">The sequence shown here is derived from an EMBL/GenBank/DDBJ whole genome shotgun (WGS) entry which is preliminary data.</text>
</comment>
<dbReference type="PANTHER" id="PTHR37309">
    <property type="entry name" value="SLR0284 PROTEIN"/>
    <property type="match status" value="1"/>
</dbReference>
<dbReference type="InterPro" id="IPR007165">
    <property type="entry name" value="Phage_holin_4_2"/>
</dbReference>
<keyword evidence="1" id="KW-0812">Transmembrane</keyword>
<dbReference type="Proteomes" id="UP000320244">
    <property type="component" value="Unassembled WGS sequence"/>
</dbReference>
<reference evidence="2 3" key="2">
    <citation type="submission" date="2019-08" db="EMBL/GenBank/DDBJ databases">
        <title>Jejuicoccus antrihumi gen. nov., sp. nov., a new member of the family Dermacoccaceae isolated from a cave.</title>
        <authorList>
            <person name="Schumann P."/>
            <person name="Kim I.S."/>
        </authorList>
    </citation>
    <scope>NUCLEOTIDE SEQUENCE [LARGE SCALE GENOMIC DNA]</scope>
    <source>
        <strain evidence="2 3">C5-26</strain>
    </source>
</reference>
<keyword evidence="1" id="KW-1133">Transmembrane helix</keyword>
<dbReference type="OrthoDB" id="9810847at2"/>
<proteinExistence type="predicted"/>
<accession>A0A563E6Q2</accession>
<name>A0A563E6Q2_9MICO</name>
<keyword evidence="3" id="KW-1185">Reference proteome</keyword>
<feature type="transmembrane region" description="Helical" evidence="1">
    <location>
        <begin position="38"/>
        <end position="55"/>
    </location>
</feature>
<reference evidence="2 3" key="1">
    <citation type="submission" date="2019-05" db="EMBL/GenBank/DDBJ databases">
        <authorList>
            <person name="Lee S.D."/>
        </authorList>
    </citation>
    <scope>NUCLEOTIDE SEQUENCE [LARGE SCALE GENOMIC DNA]</scope>
    <source>
        <strain evidence="2 3">C5-26</strain>
    </source>
</reference>